<evidence type="ECO:0000313" key="2">
    <source>
        <dbReference type="EMBL" id="NME70280.1"/>
    </source>
</evidence>
<dbReference type="Proteomes" id="UP000576082">
    <property type="component" value="Unassembled WGS sequence"/>
</dbReference>
<feature type="non-terminal residue" evidence="2">
    <location>
        <position position="1230"/>
    </location>
</feature>
<evidence type="ECO:0000259" key="1">
    <source>
        <dbReference type="PROSITE" id="PS51782"/>
    </source>
</evidence>
<name>A0A7X9RX37_9BACT</name>
<dbReference type="Gene3D" id="3.10.350.10">
    <property type="entry name" value="LysM domain"/>
    <property type="match status" value="1"/>
</dbReference>
<feature type="domain" description="LysM" evidence="1">
    <location>
        <begin position="235"/>
        <end position="292"/>
    </location>
</feature>
<dbReference type="SUPFAM" id="SSF54106">
    <property type="entry name" value="LysM domain"/>
    <property type="match status" value="1"/>
</dbReference>
<organism evidence="2 3">
    <name type="scientific">Flammeovirga aprica JL-4</name>
    <dbReference type="NCBI Taxonomy" id="694437"/>
    <lineage>
        <taxon>Bacteria</taxon>
        <taxon>Pseudomonadati</taxon>
        <taxon>Bacteroidota</taxon>
        <taxon>Cytophagia</taxon>
        <taxon>Cytophagales</taxon>
        <taxon>Flammeovirgaceae</taxon>
        <taxon>Flammeovirga</taxon>
    </lineage>
</organism>
<proteinExistence type="predicted"/>
<keyword evidence="3" id="KW-1185">Reference proteome</keyword>
<dbReference type="CDD" id="cd00118">
    <property type="entry name" value="LysM"/>
    <property type="match status" value="1"/>
</dbReference>
<dbReference type="RefSeq" id="WP_169658520.1">
    <property type="nucleotide sequence ID" value="NZ_JABANE010000059.1"/>
</dbReference>
<evidence type="ECO:0000313" key="3">
    <source>
        <dbReference type="Proteomes" id="UP000576082"/>
    </source>
</evidence>
<dbReference type="InterPro" id="IPR036779">
    <property type="entry name" value="LysM_dom_sf"/>
</dbReference>
<protein>
    <submittedName>
        <fullName evidence="2">LysM peptidoglycan-binding domain-containing protein</fullName>
    </submittedName>
</protein>
<dbReference type="PANTHER" id="PTHR33734">
    <property type="entry name" value="LYSM DOMAIN-CONTAINING GPI-ANCHORED PROTEIN 2"/>
    <property type="match status" value="1"/>
</dbReference>
<comment type="caution">
    <text evidence="2">The sequence shown here is derived from an EMBL/GenBank/DDBJ whole genome shotgun (WGS) entry which is preliminary data.</text>
</comment>
<sequence length="1230" mass="140940">MLERENKNHSMNKMNNHYYDYSGLEEEKMIIPAQERWEIIKSQFTDEILIAKEVARQCFFDPEIIKIALEDAGSDSDDMATNIVQFIQSEDLKVLPQEYKTLLKEAMNDWWVQDESKKMLDRLNKRASDNVQDDIILPIEELYEIAQLLHYHLDGYHATEDKIAPLINRCKNDKKTLKVLETIYRGDLKNDLKYVGNTAELVNLEDTQESVEQYNNGNIPEGQLILERINNEQDYRYIVPAGDTLWAIAKRFGTSVSEIAKKNFWSVNREEGQITDWFGKKVVIQPGQTIDLPDKGLKIATGEAVFVVENGAVVQKLKKKNTAKTITPESLTDNAARIYNEISNNADVGFEELINYLKTFEKDAVYTDDFLNFYRQIAGKELLPHLRGSIKMRHANLSHRKFREFSAELEPYLEGVVTNYQTAIDQKNAVHLVRKGSMKRKKLWNRFTIEQIVKKVWEELQKYKSEKKANSRNILGALMALQRNQPLIDDFYEAYGRDDFERDMEESRKLIKEDIPYIVGGFGVYNNTTAHYFYPVDAELADSIYTLLNADREINYVEGLENLSEDYNLSVSDVEQRKFNNFEQGSLIKFQESSQSDIEYLYTVKEDEGPLIIAKKFGISLEQLKELNEWESINVSNGRIQTKDGGMYLQPTQGIRVPSFEKTKDHLFVSGPNVWKVNTKDFKVSDEGTWEVKATEYSPVFFDDIMNSILNQTMGGSSISFKLNVYIIGDVFLEFYVKAGVELGAGLSVGDDMRIATDVSVTAYGELVLLADRLGDDGKDIASFGASKTLFKENDVYQNAKHFSTHLNHKIYQYFISMDIVNSNFIEYWSDEENQKYAYTGAERYKNQYSYNLNNQEGGKTEKGKEKSRTDKDFIHNKIYKISELPSIKRIGEDADETKIKENSKLGEDRSVYLVNSGPFSIVYNYVNQDSNSDNNGHYLTFILELKGSQLREYYQNLTKKVDGKTPNYMEKIKELQNSVGELKGDINKLRKMDFSVMSKALGNGISFFKDSATSYIKTLNPLRGPKGSFSPGGGMLFTSSLNNEKGAKAYKEITSLRETGKLPEDDKKDPTFDAGVKFVLHFVNHEKGLTDFHLQYQRFLILADLKPPKVESNRISYGGVVGVRAGFNIEASTEINVWEKPGTDTLSYISTVYNSKAYAQLNSSKALEARNKAFDRIKTMEDILSGKETDVTLTKDDQTFLGEIEKESKEKQTNKLFAYMNTIHWDKVE</sequence>
<dbReference type="Pfam" id="PF01476">
    <property type="entry name" value="LysM"/>
    <property type="match status" value="2"/>
</dbReference>
<reference evidence="2 3" key="1">
    <citation type="submission" date="2020-04" db="EMBL/GenBank/DDBJ databases">
        <title>Flammeovirga sp. SR4, a novel species isolated from seawater.</title>
        <authorList>
            <person name="Wang X."/>
        </authorList>
    </citation>
    <scope>NUCLEOTIDE SEQUENCE [LARGE SCALE GENOMIC DNA]</scope>
    <source>
        <strain evidence="2 3">ATCC 23126</strain>
    </source>
</reference>
<accession>A0A7X9RX37</accession>
<dbReference type="AlphaFoldDB" id="A0A7X9RX37"/>
<dbReference type="PROSITE" id="PS51782">
    <property type="entry name" value="LYSM"/>
    <property type="match status" value="1"/>
</dbReference>
<dbReference type="EMBL" id="JABANE010000059">
    <property type="protein sequence ID" value="NME70280.1"/>
    <property type="molecule type" value="Genomic_DNA"/>
</dbReference>
<gene>
    <name evidence="2" type="ORF">HHU12_20050</name>
</gene>
<dbReference type="GO" id="GO:0008932">
    <property type="term" value="F:lytic endotransglycosylase activity"/>
    <property type="evidence" value="ECO:0007669"/>
    <property type="project" value="TreeGrafter"/>
</dbReference>
<dbReference type="PANTHER" id="PTHR33734:SF22">
    <property type="entry name" value="MEMBRANE-BOUND LYTIC MUREIN TRANSGLYCOSYLASE D"/>
    <property type="match status" value="1"/>
</dbReference>
<dbReference type="SMART" id="SM00257">
    <property type="entry name" value="LysM"/>
    <property type="match status" value="2"/>
</dbReference>
<dbReference type="InterPro" id="IPR018392">
    <property type="entry name" value="LysM"/>
</dbReference>